<evidence type="ECO:0000256" key="15">
    <source>
        <dbReference type="SAM" id="Phobius"/>
    </source>
</evidence>
<keyword evidence="5" id="KW-0597">Phosphoprotein</keyword>
<name>A0ABQ6BGG4_9CAUL</name>
<comment type="catalytic activity">
    <reaction evidence="1">
        <text>ATP + protein L-histidine = ADP + protein N-phospho-L-histidine.</text>
        <dbReference type="EC" id="2.7.13.3"/>
    </reaction>
</comment>
<dbReference type="InterPro" id="IPR017055">
    <property type="entry name" value="Sig_transdc_His_kinase_DctB"/>
</dbReference>
<dbReference type="EC" id="2.7.13.3" evidence="3"/>
<dbReference type="InterPro" id="IPR029151">
    <property type="entry name" value="Sensor-like_sf"/>
</dbReference>
<dbReference type="PIRSF" id="PIRSF036431">
    <property type="entry name" value="STHK_DctB"/>
    <property type="match status" value="1"/>
</dbReference>
<evidence type="ECO:0000256" key="13">
    <source>
        <dbReference type="ARBA" id="ARBA00023136"/>
    </source>
</evidence>
<evidence type="ECO:0000256" key="11">
    <source>
        <dbReference type="ARBA" id="ARBA00022989"/>
    </source>
</evidence>
<proteinExistence type="predicted"/>
<evidence type="ECO:0000259" key="16">
    <source>
        <dbReference type="PROSITE" id="PS50109"/>
    </source>
</evidence>
<evidence type="ECO:0000256" key="1">
    <source>
        <dbReference type="ARBA" id="ARBA00000085"/>
    </source>
</evidence>
<dbReference type="InterPro" id="IPR004358">
    <property type="entry name" value="Sig_transdc_His_kin-like_C"/>
</dbReference>
<dbReference type="Gene3D" id="1.10.287.130">
    <property type="match status" value="1"/>
</dbReference>
<keyword evidence="13 15" id="KW-0472">Membrane</keyword>
<keyword evidence="18" id="KW-1185">Reference proteome</keyword>
<evidence type="ECO:0000256" key="2">
    <source>
        <dbReference type="ARBA" id="ARBA00004651"/>
    </source>
</evidence>
<feature type="domain" description="Histidine kinase" evidence="16">
    <location>
        <begin position="391"/>
        <end position="601"/>
    </location>
</feature>
<protein>
    <recommendedName>
        <fullName evidence="3">histidine kinase</fullName>
        <ecNumber evidence="3">2.7.13.3</ecNumber>
    </recommendedName>
</protein>
<evidence type="ECO:0000313" key="18">
    <source>
        <dbReference type="Proteomes" id="UP001156921"/>
    </source>
</evidence>
<sequence>MRGPFSVSTQWRLFAAAWSLVALVVVLASGEVARRDARESAGRQAATASTLHAAVLRSELERHRSLPMVLAQDPDLAAVLGRPDAAGAARLNRKFEALARDVRAAAIYALDAEGRTIAASNWRLPTSFVGSSYRFRPYYYEAMRDGQATFFALGTVSGRPGLYLSRRVDAPSGRPLGVIVAKVEFDALEADWRASGEPTYVTDADGVVVITTVPAWRFHTAQPLSADLRRRLAETQTAGSTVPTPLPFNTAGAGLVRISSDIPEGLYAAASDPIPDIGWRLNLLSPSGDAISRAVAIARWLGAMTVALLAALTGILLRRRQRAAARAVEAEQARIELERQIDLRTTELRSANDQLNHEIDERRRLETVRQDLQDELIQANKLATLGQIAAGVAHEINQPVAAIRTHADSASVQLRRDDSAGALRSLANIDRLTERVGVITDELRAFSRKTRSETVAVGVDGAIDGALLLVAGRLREKGIGLERRRAPAGLAVRAERNRLEQVVLNLLQNAIEALEGVQDPVIDLGVHVKGRHVTIHVADNGPGVTPTVRQRLFTPFTTDKPDGLGLGLVISRDIVAAFGGELVLEPSSAGARFTIRLAKAS</sequence>
<organism evidence="17 18">
    <name type="scientific">Brevundimonas denitrificans</name>
    <dbReference type="NCBI Taxonomy" id="1443434"/>
    <lineage>
        <taxon>Bacteria</taxon>
        <taxon>Pseudomonadati</taxon>
        <taxon>Pseudomonadota</taxon>
        <taxon>Alphaproteobacteria</taxon>
        <taxon>Caulobacterales</taxon>
        <taxon>Caulobacteraceae</taxon>
        <taxon>Brevundimonas</taxon>
    </lineage>
</organism>
<evidence type="ECO:0000256" key="7">
    <source>
        <dbReference type="ARBA" id="ARBA00022692"/>
    </source>
</evidence>
<comment type="caution">
    <text evidence="17">The sequence shown here is derived from an EMBL/GenBank/DDBJ whole genome shotgun (WGS) entry which is preliminary data.</text>
</comment>
<dbReference type="InterPro" id="IPR033479">
    <property type="entry name" value="dCache_1"/>
</dbReference>
<keyword evidence="12" id="KW-0902">Two-component regulatory system</keyword>
<dbReference type="Gene3D" id="3.30.565.10">
    <property type="entry name" value="Histidine kinase-like ATPase, C-terminal domain"/>
    <property type="match status" value="1"/>
</dbReference>
<evidence type="ECO:0000256" key="10">
    <source>
        <dbReference type="ARBA" id="ARBA00022840"/>
    </source>
</evidence>
<evidence type="ECO:0000256" key="3">
    <source>
        <dbReference type="ARBA" id="ARBA00012438"/>
    </source>
</evidence>
<dbReference type="Pfam" id="PF00512">
    <property type="entry name" value="HisKA"/>
    <property type="match status" value="1"/>
</dbReference>
<dbReference type="InterPro" id="IPR005467">
    <property type="entry name" value="His_kinase_dom"/>
</dbReference>
<evidence type="ECO:0000256" key="12">
    <source>
        <dbReference type="ARBA" id="ARBA00023012"/>
    </source>
</evidence>
<keyword evidence="10" id="KW-0067">ATP-binding</keyword>
<dbReference type="Proteomes" id="UP001156921">
    <property type="component" value="Unassembled WGS sequence"/>
</dbReference>
<dbReference type="InterPro" id="IPR036097">
    <property type="entry name" value="HisK_dim/P_sf"/>
</dbReference>
<comment type="subcellular location">
    <subcellularLocation>
        <location evidence="2">Cell membrane</location>
        <topology evidence="2">Multi-pass membrane protein</topology>
    </subcellularLocation>
</comment>
<dbReference type="SUPFAM" id="SSF47384">
    <property type="entry name" value="Homodimeric domain of signal transducing histidine kinase"/>
    <property type="match status" value="1"/>
</dbReference>
<dbReference type="RefSeq" id="WP_284220634.1">
    <property type="nucleotide sequence ID" value="NZ_BSOY01000005.1"/>
</dbReference>
<keyword evidence="8" id="KW-0547">Nucleotide-binding</keyword>
<dbReference type="SUPFAM" id="SSF55874">
    <property type="entry name" value="ATPase domain of HSP90 chaperone/DNA topoisomerase II/histidine kinase"/>
    <property type="match status" value="1"/>
</dbReference>
<dbReference type="Pfam" id="PF02743">
    <property type="entry name" value="dCache_1"/>
    <property type="match status" value="1"/>
</dbReference>
<dbReference type="Gene3D" id="6.10.250.3020">
    <property type="match status" value="1"/>
</dbReference>
<dbReference type="PRINTS" id="PR00344">
    <property type="entry name" value="BCTRLSENSOR"/>
</dbReference>
<feature type="transmembrane region" description="Helical" evidence="15">
    <location>
        <begin position="297"/>
        <end position="317"/>
    </location>
</feature>
<accession>A0ABQ6BGG4</accession>
<keyword evidence="9 17" id="KW-0418">Kinase</keyword>
<dbReference type="PROSITE" id="PS50109">
    <property type="entry name" value="HIS_KIN"/>
    <property type="match status" value="1"/>
</dbReference>
<dbReference type="PANTHER" id="PTHR43065">
    <property type="entry name" value="SENSOR HISTIDINE KINASE"/>
    <property type="match status" value="1"/>
</dbReference>
<keyword evidence="14" id="KW-0175">Coiled coil</keyword>
<feature type="coiled-coil region" evidence="14">
    <location>
        <begin position="320"/>
        <end position="382"/>
    </location>
</feature>
<dbReference type="Pfam" id="PF02518">
    <property type="entry name" value="HATPase_c"/>
    <property type="match status" value="1"/>
</dbReference>
<dbReference type="PANTHER" id="PTHR43065:SF46">
    <property type="entry name" value="C4-DICARBOXYLATE TRANSPORT SENSOR PROTEIN DCTB"/>
    <property type="match status" value="1"/>
</dbReference>
<dbReference type="EMBL" id="BSOY01000005">
    <property type="protein sequence ID" value="GLS00421.1"/>
    <property type="molecule type" value="Genomic_DNA"/>
</dbReference>
<evidence type="ECO:0000256" key="14">
    <source>
        <dbReference type="SAM" id="Coils"/>
    </source>
</evidence>
<reference evidence="18" key="1">
    <citation type="journal article" date="2019" name="Int. J. Syst. Evol. Microbiol.">
        <title>The Global Catalogue of Microorganisms (GCM) 10K type strain sequencing project: providing services to taxonomists for standard genome sequencing and annotation.</title>
        <authorList>
            <consortium name="The Broad Institute Genomics Platform"/>
            <consortium name="The Broad Institute Genome Sequencing Center for Infectious Disease"/>
            <person name="Wu L."/>
            <person name="Ma J."/>
        </authorList>
    </citation>
    <scope>NUCLEOTIDE SEQUENCE [LARGE SCALE GENOMIC DNA]</scope>
    <source>
        <strain evidence="18">NBRC 110107</strain>
    </source>
</reference>
<dbReference type="InterPro" id="IPR003594">
    <property type="entry name" value="HATPase_dom"/>
</dbReference>
<gene>
    <name evidence="17" type="ORF">GCM10007859_04270</name>
</gene>
<evidence type="ECO:0000313" key="17">
    <source>
        <dbReference type="EMBL" id="GLS00421.1"/>
    </source>
</evidence>
<dbReference type="SMART" id="SM00387">
    <property type="entry name" value="HATPase_c"/>
    <property type="match status" value="1"/>
</dbReference>
<keyword evidence="6" id="KW-0808">Transferase</keyword>
<dbReference type="SMART" id="SM00388">
    <property type="entry name" value="HisKA"/>
    <property type="match status" value="1"/>
</dbReference>
<keyword evidence="11 15" id="KW-1133">Transmembrane helix</keyword>
<evidence type="ECO:0000256" key="5">
    <source>
        <dbReference type="ARBA" id="ARBA00022553"/>
    </source>
</evidence>
<keyword evidence="7 15" id="KW-0812">Transmembrane</keyword>
<dbReference type="SUPFAM" id="SSF103190">
    <property type="entry name" value="Sensory domain-like"/>
    <property type="match status" value="1"/>
</dbReference>
<evidence type="ECO:0000256" key="8">
    <source>
        <dbReference type="ARBA" id="ARBA00022741"/>
    </source>
</evidence>
<dbReference type="CDD" id="cd00082">
    <property type="entry name" value="HisKA"/>
    <property type="match status" value="1"/>
</dbReference>
<keyword evidence="4" id="KW-1003">Cell membrane</keyword>
<evidence type="ECO:0000256" key="9">
    <source>
        <dbReference type="ARBA" id="ARBA00022777"/>
    </source>
</evidence>
<evidence type="ECO:0000256" key="4">
    <source>
        <dbReference type="ARBA" id="ARBA00022475"/>
    </source>
</evidence>
<dbReference type="GO" id="GO:0016301">
    <property type="term" value="F:kinase activity"/>
    <property type="evidence" value="ECO:0007669"/>
    <property type="project" value="UniProtKB-KW"/>
</dbReference>
<dbReference type="InterPro" id="IPR003661">
    <property type="entry name" value="HisK_dim/P_dom"/>
</dbReference>
<evidence type="ECO:0000256" key="6">
    <source>
        <dbReference type="ARBA" id="ARBA00022679"/>
    </source>
</evidence>
<dbReference type="CDD" id="cd12914">
    <property type="entry name" value="PDC1_DGC_like"/>
    <property type="match status" value="1"/>
</dbReference>
<dbReference type="Gene3D" id="3.30.450.20">
    <property type="entry name" value="PAS domain"/>
    <property type="match status" value="2"/>
</dbReference>
<dbReference type="InterPro" id="IPR036890">
    <property type="entry name" value="HATPase_C_sf"/>
</dbReference>